<dbReference type="PANTHER" id="PTHR13771">
    <property type="entry name" value="INTERCELLULAR ADHESION MOLECULE"/>
    <property type="match status" value="1"/>
</dbReference>
<dbReference type="GO" id="GO:0007155">
    <property type="term" value="P:cell adhesion"/>
    <property type="evidence" value="ECO:0007669"/>
    <property type="project" value="InterPro"/>
</dbReference>
<keyword evidence="3" id="KW-1185">Reference proteome</keyword>
<dbReference type="SUPFAM" id="SSF48726">
    <property type="entry name" value="Immunoglobulin"/>
    <property type="match status" value="5"/>
</dbReference>
<dbReference type="Pfam" id="PF13927">
    <property type="entry name" value="Ig_3"/>
    <property type="match status" value="1"/>
</dbReference>
<organism evidence="2 3">
    <name type="scientific">Cynoglossus semilaevis</name>
    <name type="common">Tongue sole</name>
    <dbReference type="NCBI Taxonomy" id="244447"/>
    <lineage>
        <taxon>Eukaryota</taxon>
        <taxon>Metazoa</taxon>
        <taxon>Chordata</taxon>
        <taxon>Craniata</taxon>
        <taxon>Vertebrata</taxon>
        <taxon>Euteleostomi</taxon>
        <taxon>Actinopterygii</taxon>
        <taxon>Neopterygii</taxon>
        <taxon>Teleostei</taxon>
        <taxon>Neoteleostei</taxon>
        <taxon>Acanthomorphata</taxon>
        <taxon>Carangaria</taxon>
        <taxon>Pleuronectiformes</taxon>
        <taxon>Pleuronectoidei</taxon>
        <taxon>Cynoglossidae</taxon>
        <taxon>Cynoglossinae</taxon>
        <taxon>Cynoglossus</taxon>
    </lineage>
</organism>
<dbReference type="OMA" id="ADYELHC"/>
<evidence type="ECO:0000259" key="1">
    <source>
        <dbReference type="PROSITE" id="PS50835"/>
    </source>
</evidence>
<dbReference type="GO" id="GO:0005178">
    <property type="term" value="F:integrin binding"/>
    <property type="evidence" value="ECO:0007669"/>
    <property type="project" value="InterPro"/>
</dbReference>
<feature type="domain" description="Ig-like" evidence="1">
    <location>
        <begin position="415"/>
        <end position="496"/>
    </location>
</feature>
<dbReference type="InterPro" id="IPR003599">
    <property type="entry name" value="Ig_sub"/>
</dbReference>
<feature type="domain" description="Ig-like" evidence="1">
    <location>
        <begin position="259"/>
        <end position="334"/>
    </location>
</feature>
<dbReference type="STRING" id="244447.ENSCSEP00000032739"/>
<dbReference type="InterPro" id="IPR007110">
    <property type="entry name" value="Ig-like_dom"/>
</dbReference>
<protein>
    <recommendedName>
        <fullName evidence="1">Ig-like domain-containing protein</fullName>
    </recommendedName>
</protein>
<dbReference type="GeneTree" id="ENSGT00940000168178"/>
<proteinExistence type="predicted"/>
<dbReference type="InterPro" id="IPR047012">
    <property type="entry name" value="ICAM_VCAM"/>
</dbReference>
<dbReference type="PROSITE" id="PS50835">
    <property type="entry name" value="IG_LIKE"/>
    <property type="match status" value="4"/>
</dbReference>
<dbReference type="SMART" id="SM00408">
    <property type="entry name" value="IGc2"/>
    <property type="match status" value="2"/>
</dbReference>
<sequence length="786" mass="87578">MYAFLKPCGHKHKDVFKCNFFFFFFLQKQITPSSNNKQTTTKCFRVTCIYLSPGVNGACSSDDNPIFLDPSEVIAEYEDEVTLTCNNTDDIQDAIFWQYGTTTSGFLEDTPFISWTLKLTDWNVTKAECMTRLDNALECSKELKITLFKNPDMVVLYSPMNDSNIAGTNYALQCDIVNVAPVQNLIVNWYRDNHLVKTDFFNETKSKLPVNESSSYEFITNKEDDGAEIRCEAFLDFGPEGPTTPHFWQTHIISVQYAPELMSRNFDVINVRRGDSVTVTCDVKGNPTPTFTWTRDTSAMAENRRSFNVSHVTADVTYICIAGNLLGHTSRAIQLLEVLVAFGHPVSIDCSAPASADGEVSWKAPSGSLSVFNYTSVSWRIQSLHDWDLKPLCSVTLKNGRRCTASPTITLYKNPDMVVLYSPMNDSNIAGTNYALQCDIVNVAPVQNLIVNWYRDNHLVKTDFFNETSELPVSESSSYEFITNKEDDGAEIRCEAFLDFGPEGPTTPPVWQTHPGKWLANVSFSKTPKHNLTKGNPPPDVYWYFQGKPVNASIPLTRYQSGRYRADAVNAISASTTTVDITIEYPPSISCADHYEAIPNDSRIVQSLCEPEGNPTPTPSWFRNGEKIIQPQHVTKAAAGVYVLKAVNRHGTANHTLHLDVLFPPEFEVQDIFKEVTLGENVTLDCHAEGNPAPTVVWNYTSAVNVRQATGGRQRSVTITGATSNNLGAYVCIATNKVGTTSTSVTLLTTGIILLVTLCRHRKKQGEYSFIPDQTKHDIPLASRQN</sequence>
<evidence type="ECO:0000313" key="3">
    <source>
        <dbReference type="Proteomes" id="UP000265120"/>
    </source>
</evidence>
<accession>A0A3P8X166</accession>
<dbReference type="Ensembl" id="ENSCSET00000033162.1">
    <property type="protein sequence ID" value="ENSCSEP00000032739.1"/>
    <property type="gene ID" value="ENSCSEG00000021015.1"/>
</dbReference>
<dbReference type="InterPro" id="IPR036179">
    <property type="entry name" value="Ig-like_dom_sf"/>
</dbReference>
<reference evidence="2 3" key="1">
    <citation type="journal article" date="2014" name="Nat. Genet.">
        <title>Whole-genome sequence of a flatfish provides insights into ZW sex chromosome evolution and adaptation to a benthic lifestyle.</title>
        <authorList>
            <person name="Chen S."/>
            <person name="Zhang G."/>
            <person name="Shao C."/>
            <person name="Huang Q."/>
            <person name="Liu G."/>
            <person name="Zhang P."/>
            <person name="Song W."/>
            <person name="An N."/>
            <person name="Chalopin D."/>
            <person name="Volff J.N."/>
            <person name="Hong Y."/>
            <person name="Li Q."/>
            <person name="Sha Z."/>
            <person name="Zhou H."/>
            <person name="Xie M."/>
            <person name="Yu Q."/>
            <person name="Liu Y."/>
            <person name="Xiang H."/>
            <person name="Wang N."/>
            <person name="Wu K."/>
            <person name="Yang C."/>
            <person name="Zhou Q."/>
            <person name="Liao X."/>
            <person name="Yang L."/>
            <person name="Hu Q."/>
            <person name="Zhang J."/>
            <person name="Meng L."/>
            <person name="Jin L."/>
            <person name="Tian Y."/>
            <person name="Lian J."/>
            <person name="Yang J."/>
            <person name="Miao G."/>
            <person name="Liu S."/>
            <person name="Liang Z."/>
            <person name="Yan F."/>
            <person name="Li Y."/>
            <person name="Sun B."/>
            <person name="Zhang H."/>
            <person name="Zhang J."/>
            <person name="Zhu Y."/>
            <person name="Du M."/>
            <person name="Zhao Y."/>
            <person name="Schartl M."/>
            <person name="Tang Q."/>
            <person name="Wang J."/>
        </authorList>
    </citation>
    <scope>NUCLEOTIDE SEQUENCE</scope>
</reference>
<dbReference type="Gene3D" id="2.60.40.10">
    <property type="entry name" value="Immunoglobulins"/>
    <property type="match status" value="7"/>
</dbReference>
<dbReference type="InParanoid" id="A0A3P8X166"/>
<dbReference type="PANTHER" id="PTHR13771:SF9">
    <property type="entry name" value="INTERCELLULAR ADHESION MOLECULE 5"/>
    <property type="match status" value="1"/>
</dbReference>
<feature type="domain" description="Ig-like" evidence="1">
    <location>
        <begin position="665"/>
        <end position="746"/>
    </location>
</feature>
<dbReference type="InterPro" id="IPR013783">
    <property type="entry name" value="Ig-like_fold"/>
</dbReference>
<dbReference type="SMART" id="SM00409">
    <property type="entry name" value="IG"/>
    <property type="match status" value="3"/>
</dbReference>
<evidence type="ECO:0000313" key="2">
    <source>
        <dbReference type="Ensembl" id="ENSCSEP00000032739.1"/>
    </source>
</evidence>
<dbReference type="Pfam" id="PF13895">
    <property type="entry name" value="Ig_2"/>
    <property type="match status" value="1"/>
</dbReference>
<dbReference type="InterPro" id="IPR003598">
    <property type="entry name" value="Ig_sub2"/>
</dbReference>
<dbReference type="AlphaFoldDB" id="A0A3P8X166"/>
<feature type="domain" description="Ig-like" evidence="1">
    <location>
        <begin position="151"/>
        <end position="233"/>
    </location>
</feature>
<reference evidence="2" key="2">
    <citation type="submission" date="2025-08" db="UniProtKB">
        <authorList>
            <consortium name="Ensembl"/>
        </authorList>
    </citation>
    <scope>IDENTIFICATION</scope>
</reference>
<dbReference type="Proteomes" id="UP000265120">
    <property type="component" value="Chromosome 17"/>
</dbReference>
<name>A0A3P8X166_CYNSE</name>
<reference evidence="2" key="3">
    <citation type="submission" date="2025-09" db="UniProtKB">
        <authorList>
            <consortium name="Ensembl"/>
        </authorList>
    </citation>
    <scope>IDENTIFICATION</scope>
</reference>